<comment type="caution">
    <text evidence="1">The sequence shown here is derived from an EMBL/GenBank/DDBJ whole genome shotgun (WGS) entry which is preliminary data.</text>
</comment>
<dbReference type="GO" id="GO:0043240">
    <property type="term" value="C:Fanconi anaemia nuclear complex"/>
    <property type="evidence" value="ECO:0007669"/>
    <property type="project" value="InterPro"/>
</dbReference>
<dbReference type="GO" id="GO:0036297">
    <property type="term" value="P:interstrand cross-link repair"/>
    <property type="evidence" value="ECO:0007669"/>
    <property type="project" value="InterPro"/>
</dbReference>
<dbReference type="AlphaFoldDB" id="A0AAV3A5J9"/>
<dbReference type="EMBL" id="DYDO01000006">
    <property type="protein sequence ID" value="DBA22855.1"/>
    <property type="molecule type" value="Genomic_DNA"/>
</dbReference>
<name>A0AAV3A5J9_PYXAD</name>
<accession>A0AAV3A5J9</accession>
<keyword evidence="2" id="KW-1185">Reference proteome</keyword>
<sequence>MEVDCEMQSPGDESIVKLWIQENNTVVRRWKDFKTRGDFQTLKKKLLECNSELSHLLQKIQGLQPTADNLPLELTVVYNTLLIHINITGGFLCEHQEELKNALFRGKES</sequence>
<dbReference type="PANTHER" id="PTHR15254">
    <property type="entry name" value="FANCONI ANEMIA GROUP G PROTEIN FAMILY MEMBER"/>
    <property type="match status" value="1"/>
</dbReference>
<proteinExistence type="predicted"/>
<evidence type="ECO:0000313" key="2">
    <source>
        <dbReference type="Proteomes" id="UP001181693"/>
    </source>
</evidence>
<protein>
    <submittedName>
        <fullName evidence="1">Uncharacterized protein</fullName>
    </submittedName>
</protein>
<dbReference type="PANTHER" id="PTHR15254:SF2">
    <property type="entry name" value="FANCONI ANEMIA GROUP G PROTEIN"/>
    <property type="match status" value="1"/>
</dbReference>
<organism evidence="1 2">
    <name type="scientific">Pyxicephalus adspersus</name>
    <name type="common">African bullfrog</name>
    <dbReference type="NCBI Taxonomy" id="30357"/>
    <lineage>
        <taxon>Eukaryota</taxon>
        <taxon>Metazoa</taxon>
        <taxon>Chordata</taxon>
        <taxon>Craniata</taxon>
        <taxon>Vertebrata</taxon>
        <taxon>Euteleostomi</taxon>
        <taxon>Amphibia</taxon>
        <taxon>Batrachia</taxon>
        <taxon>Anura</taxon>
        <taxon>Neobatrachia</taxon>
        <taxon>Ranoidea</taxon>
        <taxon>Pyxicephalidae</taxon>
        <taxon>Pyxicephalinae</taxon>
        <taxon>Pyxicephalus</taxon>
    </lineage>
</organism>
<reference evidence="1" key="1">
    <citation type="thesis" date="2020" institute="ProQuest LLC" country="789 East Eisenhower Parkway, Ann Arbor, MI, USA">
        <title>Comparative Genomics and Chromosome Evolution.</title>
        <authorList>
            <person name="Mudd A.B."/>
        </authorList>
    </citation>
    <scope>NUCLEOTIDE SEQUENCE</scope>
    <source>
        <strain evidence="1">1538</strain>
        <tissue evidence="1">Blood</tissue>
    </source>
</reference>
<evidence type="ECO:0000313" key="1">
    <source>
        <dbReference type="EMBL" id="DBA22855.1"/>
    </source>
</evidence>
<gene>
    <name evidence="1" type="ORF">GDO54_013847</name>
</gene>
<dbReference type="InterPro" id="IPR039684">
    <property type="entry name" value="FANCG"/>
</dbReference>
<dbReference type="Proteomes" id="UP001181693">
    <property type="component" value="Unassembled WGS sequence"/>
</dbReference>